<evidence type="ECO:0000256" key="1">
    <source>
        <dbReference type="ARBA" id="ARBA00004123"/>
    </source>
</evidence>
<dbReference type="PANTHER" id="PTHR12663">
    <property type="entry name" value="ANDROGEN INDUCED INHIBITOR OF PROLIFERATION AS3 / PDS5-RELATED"/>
    <property type="match status" value="1"/>
</dbReference>
<feature type="region of interest" description="Disordered" evidence="8">
    <location>
        <begin position="502"/>
        <end position="521"/>
    </location>
</feature>
<feature type="compositionally biased region" description="Basic residues" evidence="8">
    <location>
        <begin position="1672"/>
        <end position="1682"/>
    </location>
</feature>
<feature type="compositionally biased region" description="Basic residues" evidence="8">
    <location>
        <begin position="1382"/>
        <end position="1391"/>
    </location>
</feature>
<comment type="subcellular location">
    <subcellularLocation>
        <location evidence="1">Nucleus</location>
    </subcellularLocation>
</comment>
<feature type="compositionally biased region" description="Polar residues" evidence="8">
    <location>
        <begin position="502"/>
        <end position="512"/>
    </location>
</feature>
<keyword evidence="9" id="KW-1185">Reference proteome</keyword>
<keyword evidence="2" id="KW-0132">Cell division</keyword>
<feature type="compositionally biased region" description="Basic residues" evidence="8">
    <location>
        <begin position="800"/>
        <end position="809"/>
    </location>
</feature>
<proteinExistence type="predicted"/>
<feature type="compositionally biased region" description="Polar residues" evidence="8">
    <location>
        <begin position="884"/>
        <end position="895"/>
    </location>
</feature>
<protein>
    <submittedName>
        <fullName evidence="10">Uncharacterized protein LOC107012099 isoform X2</fullName>
    </submittedName>
</protein>
<evidence type="ECO:0000313" key="9">
    <source>
        <dbReference type="Proteomes" id="UP000694930"/>
    </source>
</evidence>
<name>A0ABM1G863_SOLPN</name>
<dbReference type="Gene3D" id="2.30.30.140">
    <property type="match status" value="1"/>
</dbReference>
<dbReference type="Proteomes" id="UP000694930">
    <property type="component" value="Chromosome 3"/>
</dbReference>
<feature type="compositionally biased region" description="Basic and acidic residues" evidence="8">
    <location>
        <begin position="647"/>
        <end position="662"/>
    </location>
</feature>
<dbReference type="Pfam" id="PF20168">
    <property type="entry name" value="PDS5"/>
    <property type="match status" value="1"/>
</dbReference>
<feature type="compositionally biased region" description="Basic residues" evidence="8">
    <location>
        <begin position="1478"/>
        <end position="1488"/>
    </location>
</feature>
<dbReference type="InterPro" id="IPR016024">
    <property type="entry name" value="ARM-type_fold"/>
</dbReference>
<feature type="region of interest" description="Disordered" evidence="8">
    <location>
        <begin position="1443"/>
        <end position="1622"/>
    </location>
</feature>
<sequence length="1747" mass="189998">MADSPTQKEIEDGLKDCANSLINIPHSTEELITLLDELESLLIRVAQAPADSIKDALLPVMEAVVRSELLKHTDADVIVSVVSCIYEISRISAPQQPYDDELMKEIFQLTVRTFEELSHSGRRYQKAVNVLETVAEVKACLIMLDLDCHALVVEIIRMFLRIIRADHPDIVFTSMEIIMVLLIEESDEINMELLQPLLDSLRKENQILSPISSKLGEKVLKKCASTVRPCLLKALKSRSMDLNDHAEIIASICNETPKGEQMKENENVTTEKVGPSAAVICETLLEDGPPSNNNGTSSKTLQPCSQMEQPKNIGVSNCKVKSGSKRKPRQSSRKRGSVPEGDVDTTSGLNIVKREENLTHAEESSVQQIDEQKQKKEILDIEESGNEETKPSIGDGNLSGQLSKTKLRRKLTARKNQDFKRRQFTKKYGEEIVGTRIRVWWPLDKMFYEGAVSGFDHVNKRHQIAYDDGETEILNLNKEQFEFLEDNPSDKKHEADLQCNAVSSVPSKSNPQKCDFGSMDIPIPDKMNAEVGCETSSGKKELVDKEDKDTTQNQRLETSKIALESSLTLEDHPSDEKHETDLQSHDVSAILSMKKKAKGTSLIKKEPGVSSSKRSKRNPQKGDIGSMGIPIPDKMNDADDVGCETSSGKKELVQKEDNDITQKGRSKTSKVSVESSSAFGVHSSDKTHELDLQSNDASSVPSKKKRIRRTPLTKKEPGVSSSKRSKTKPKKSCVESLDIPILGKMNDAADVGCETSRGIKELVDKEQVAFESSVAIEIQPSDKNHETGPQSNDASSVPSMKKRTKRTPSTKKEPGVSSSKRAKGKPKRICVESLDIPTLGKMNAAADVGCETSSGVKELVDKEQVAFESSLGLESQPSDKNHETGPQSNDASSVPSMKKRTKRTPSTKKEPGVSSSKRAKGKPKRICVESLDIPTLGKMNAAADVGCETSSGVKELVDKEQVAFESSLGLEIQPSDKNHETGPQSNDASSVPSMKKRTKRTPSTKKEPGVSSSKRAKGKPKRICVESLDIPTLGKMNAAADVGCETSSGVKELVDKEQVAFESSLGLESQPSDKNPETGPQSNDASSVPSKKKRIRRTPLTKKEPGVSSSKRSKTKPKKSCVESLDIPILGKMNDAADVGCETSRGIKELVDKEQVAFESSVAIEIQPSDKNHETGPQSNDASSVPSMKKRTKRTPSTKKEPGVSSSKRAKGKPKRICVESLDIPTLGKMNAAADVGCETSSGVKELVDKEQVAFESSLGLESQPSDKNHETGPQSNDASSVPSMKKRTKRTPSTKKEPGVSSSKRAKGKPKRICVESLDIPTLGKMNAAADVGCETSSGVKELVDKEQVAFESSLAFEIQPSDKNHDTGPQSNDASSVPSMKKRTKRTPSTKKEPGVSSSKRAKGKPKRICVESLDIPTLGKMNAAADVGCETSSGVKELVDKEQVAFESSLGLESQPSDKNPETGPQSNDASSVPSKKKRIRRTPLTKKEPGVSSSKRSKTKPKESCVESLDTPTLGRLNDAADVGCETSSGVKELVDKEQVAFESSLGLESQPSDKNPETGPQSNDASSVPSKKKRIRRTPLTKKEPGVSSSKRSKTKPKESCVESLDTPTLGRLNDAADVGCETSSGIKELVDKEQVAFESSLAFEIQPSDKNHDTGPQSNDVPSSQPKKKRTRRTPSTKKEHGASSSKRFKSKTQKSDGKSLDIPIPDKMEDASDVGGETITEKKQLVDNEDDMLAQAESKH</sequence>
<keyword evidence="6" id="KW-0539">Nucleus</keyword>
<evidence type="ECO:0000256" key="2">
    <source>
        <dbReference type="ARBA" id="ARBA00022618"/>
    </source>
</evidence>
<evidence type="ECO:0000256" key="4">
    <source>
        <dbReference type="ARBA" id="ARBA00022776"/>
    </source>
</evidence>
<feature type="compositionally biased region" description="Polar residues" evidence="8">
    <location>
        <begin position="1175"/>
        <end position="1186"/>
    </location>
</feature>
<feature type="compositionally biased region" description="Basic residues" evidence="8">
    <location>
        <begin position="322"/>
        <end position="336"/>
    </location>
</feature>
<keyword evidence="4" id="KW-0498">Mitosis</keyword>
<feature type="region of interest" description="Disordered" evidence="8">
    <location>
        <begin position="1055"/>
        <end position="1127"/>
    </location>
</feature>
<dbReference type="GeneID" id="107012099"/>
<feature type="region of interest" description="Disordered" evidence="8">
    <location>
        <begin position="382"/>
        <end position="403"/>
    </location>
</feature>
<dbReference type="CDD" id="cd20404">
    <property type="entry name" value="Tudor_Agenet_AtEML-like"/>
    <property type="match status" value="1"/>
</dbReference>
<dbReference type="SUPFAM" id="SSF48371">
    <property type="entry name" value="ARM repeat"/>
    <property type="match status" value="1"/>
</dbReference>
<feature type="region of interest" description="Disordered" evidence="8">
    <location>
        <begin position="773"/>
        <end position="836"/>
    </location>
</feature>
<keyword evidence="5" id="KW-0234">DNA repair</keyword>
<feature type="compositionally biased region" description="Basic residues" evidence="8">
    <location>
        <begin position="1575"/>
        <end position="1585"/>
    </location>
</feature>
<feature type="compositionally biased region" description="Basic residues" evidence="8">
    <location>
        <begin position="897"/>
        <end position="906"/>
    </location>
</feature>
<feature type="region of interest" description="Disordered" evidence="8">
    <location>
        <begin position="1356"/>
        <end position="1418"/>
    </location>
</feature>
<feature type="region of interest" description="Disordered" evidence="8">
    <location>
        <begin position="867"/>
        <end position="927"/>
    </location>
</feature>
<feature type="compositionally biased region" description="Polar residues" evidence="8">
    <location>
        <begin position="1272"/>
        <end position="1283"/>
    </location>
</feature>
<feature type="compositionally biased region" description="Polar residues" evidence="8">
    <location>
        <begin position="1066"/>
        <end position="1089"/>
    </location>
</feature>
<feature type="compositionally biased region" description="Polar residues" evidence="8">
    <location>
        <begin position="290"/>
        <end position="309"/>
    </location>
</feature>
<feature type="compositionally biased region" description="Basic residues" evidence="8">
    <location>
        <begin position="1188"/>
        <end position="1197"/>
    </location>
</feature>
<feature type="compositionally biased region" description="Polar residues" evidence="8">
    <location>
        <begin position="1369"/>
        <end position="1380"/>
    </location>
</feature>
<feature type="region of interest" description="Disordered" evidence="8">
    <location>
        <begin position="285"/>
        <end position="351"/>
    </location>
</feature>
<feature type="compositionally biased region" description="Polar residues" evidence="8">
    <location>
        <begin position="1551"/>
        <end position="1574"/>
    </location>
</feature>
<feature type="region of interest" description="Disordered" evidence="8">
    <location>
        <begin position="1161"/>
        <end position="1224"/>
    </location>
</feature>
<feature type="compositionally biased region" description="Basic residues" evidence="8">
    <location>
        <begin position="1090"/>
        <end position="1100"/>
    </location>
</feature>
<evidence type="ECO:0000313" key="10">
    <source>
        <dbReference type="RefSeq" id="XP_015067320.1"/>
    </source>
</evidence>
<evidence type="ECO:0000256" key="6">
    <source>
        <dbReference type="ARBA" id="ARBA00023242"/>
    </source>
</evidence>
<keyword evidence="3" id="KW-0227">DNA damage</keyword>
<evidence type="ECO:0000256" key="7">
    <source>
        <dbReference type="ARBA" id="ARBA00023306"/>
    </source>
</evidence>
<feature type="compositionally biased region" description="Basic and acidic residues" evidence="8">
    <location>
        <begin position="569"/>
        <end position="584"/>
    </location>
</feature>
<reference evidence="9" key="1">
    <citation type="journal article" date="2014" name="Nat. Genet.">
        <title>The genome of the stress-tolerant wild tomato species Solanum pennellii.</title>
        <authorList>
            <person name="Bolger A."/>
            <person name="Scossa F."/>
            <person name="Bolger M.E."/>
            <person name="Lanz C."/>
            <person name="Maumus F."/>
            <person name="Tohge T."/>
            <person name="Quesneville H."/>
            <person name="Alseekh S."/>
            <person name="Sorensen I."/>
            <person name="Lichtenstein G."/>
            <person name="Fich E.A."/>
            <person name="Conte M."/>
            <person name="Keller H."/>
            <person name="Schneeberger K."/>
            <person name="Schwacke R."/>
            <person name="Ofner I."/>
            <person name="Vrebalov J."/>
            <person name="Xu Y."/>
            <person name="Osorio S."/>
            <person name="Aflitos S.A."/>
            <person name="Schijlen E."/>
            <person name="Jimenez-Gomez J.M."/>
            <person name="Ryngajllo M."/>
            <person name="Kimura S."/>
            <person name="Kumar R."/>
            <person name="Koenig D."/>
            <person name="Headland L.R."/>
            <person name="Maloof J.N."/>
            <person name="Sinha N."/>
            <person name="van Ham R.C."/>
            <person name="Lankhorst R.K."/>
            <person name="Mao L."/>
            <person name="Vogel A."/>
            <person name="Arsova B."/>
            <person name="Panstruga R."/>
            <person name="Fei Z."/>
            <person name="Rose J.K."/>
            <person name="Zamir D."/>
            <person name="Carrari F."/>
            <person name="Giovannoni J.J."/>
            <person name="Weigel D."/>
            <person name="Usadel B."/>
            <person name="Fernie A.R."/>
        </authorList>
    </citation>
    <scope>NUCLEOTIDE SEQUENCE [LARGE SCALE GENOMIC DNA]</scope>
    <source>
        <strain evidence="9">cv. LA0716</strain>
    </source>
</reference>
<dbReference type="PANTHER" id="PTHR12663:SF70">
    <property type="entry name" value="SISTER CHROMATID COHESION PROTEIN PDS5 HOMOLOG A-LIKE"/>
    <property type="match status" value="1"/>
</dbReference>
<dbReference type="RefSeq" id="XP_015067320.1">
    <property type="nucleotide sequence ID" value="XM_015211834.2"/>
</dbReference>
<feature type="compositionally biased region" description="Polar residues" evidence="8">
    <location>
        <begin position="692"/>
        <end position="701"/>
    </location>
</feature>
<dbReference type="InterPro" id="IPR039776">
    <property type="entry name" value="Pds5"/>
</dbReference>
<feature type="compositionally biased region" description="Basic residues" evidence="8">
    <location>
        <begin position="1285"/>
        <end position="1294"/>
    </location>
</feature>
<feature type="compositionally biased region" description="Basic residues" evidence="8">
    <location>
        <begin position="994"/>
        <end position="1003"/>
    </location>
</feature>
<evidence type="ECO:0000256" key="8">
    <source>
        <dbReference type="SAM" id="MobiDB-lite"/>
    </source>
</evidence>
<feature type="compositionally biased region" description="Polar residues" evidence="8">
    <location>
        <begin position="1454"/>
        <end position="1477"/>
    </location>
</feature>
<feature type="region of interest" description="Disordered" evidence="8">
    <location>
        <begin position="528"/>
        <end position="735"/>
    </location>
</feature>
<feature type="region of interest" description="Disordered" evidence="8">
    <location>
        <begin position="1646"/>
        <end position="1747"/>
    </location>
</feature>
<feature type="compositionally biased region" description="Polar residues" evidence="8">
    <location>
        <begin position="981"/>
        <end position="992"/>
    </location>
</feature>
<feature type="compositionally biased region" description="Polar residues" evidence="8">
    <location>
        <begin position="787"/>
        <end position="798"/>
    </location>
</feature>
<reference evidence="10" key="2">
    <citation type="submission" date="2025-08" db="UniProtKB">
        <authorList>
            <consortium name="RefSeq"/>
        </authorList>
    </citation>
    <scope>IDENTIFICATION</scope>
</reference>
<dbReference type="SUPFAM" id="SSF63748">
    <property type="entry name" value="Tudor/PWWP/MBT"/>
    <property type="match status" value="1"/>
</dbReference>
<feature type="compositionally biased region" description="Basic and acidic residues" evidence="8">
    <location>
        <begin position="1700"/>
        <end position="1717"/>
    </location>
</feature>
<gene>
    <name evidence="10" type="primary">LOC107012099</name>
</gene>
<evidence type="ECO:0000256" key="3">
    <source>
        <dbReference type="ARBA" id="ARBA00022763"/>
    </source>
</evidence>
<feature type="region of interest" description="Disordered" evidence="8">
    <location>
        <begin position="1255"/>
        <end position="1315"/>
    </location>
</feature>
<accession>A0ABM1G863</accession>
<feature type="compositionally biased region" description="Basic residues" evidence="8">
    <location>
        <begin position="702"/>
        <end position="712"/>
    </location>
</feature>
<feature type="compositionally biased region" description="Basic and acidic residues" evidence="8">
    <location>
        <begin position="537"/>
        <end position="550"/>
    </location>
</feature>
<evidence type="ECO:0000256" key="5">
    <source>
        <dbReference type="ARBA" id="ARBA00023204"/>
    </source>
</evidence>
<keyword evidence="7" id="KW-0131">Cell cycle</keyword>
<feature type="region of interest" description="Disordered" evidence="8">
    <location>
        <begin position="967"/>
        <end position="1030"/>
    </location>
</feature>
<organism evidence="9 10">
    <name type="scientific">Solanum pennellii</name>
    <name type="common">Tomato</name>
    <name type="synonym">Lycopersicon pennellii</name>
    <dbReference type="NCBI Taxonomy" id="28526"/>
    <lineage>
        <taxon>Eukaryota</taxon>
        <taxon>Viridiplantae</taxon>
        <taxon>Streptophyta</taxon>
        <taxon>Embryophyta</taxon>
        <taxon>Tracheophyta</taxon>
        <taxon>Spermatophyta</taxon>
        <taxon>Magnoliopsida</taxon>
        <taxon>eudicotyledons</taxon>
        <taxon>Gunneridae</taxon>
        <taxon>Pentapetalae</taxon>
        <taxon>asterids</taxon>
        <taxon>lamiids</taxon>
        <taxon>Solanales</taxon>
        <taxon>Solanaceae</taxon>
        <taxon>Solanoideae</taxon>
        <taxon>Solaneae</taxon>
        <taxon>Solanum</taxon>
        <taxon>Solanum subgen. Lycopersicon</taxon>
    </lineage>
</organism>